<dbReference type="Pfam" id="PF07686">
    <property type="entry name" value="V-set"/>
    <property type="match status" value="3"/>
</dbReference>
<comment type="similarity">
    <text evidence="4">Belongs to the immunoglobulin superfamily. CEA family.</text>
</comment>
<dbReference type="Proteomes" id="UP000515126">
    <property type="component" value="Unplaced"/>
</dbReference>
<dbReference type="InterPro" id="IPR007110">
    <property type="entry name" value="Ig-like_dom"/>
</dbReference>
<sequence length="483" mass="54283">MASTVRTDMEVSSELFSNGCTFWQRVLLTASLLTCWLLPTTARVTIESLPPQVVEGENVLLRVDNMPENLLVFGWYRGMTNMRHAIALHSLYYSVTAKGLKHSGRETLYINGTLWIQNVTQEDTGYYTFQTISKQREMVSNTSLYLHVYSSLFICGRPTTLVPPTIELVPASVAVGGSILLLVHNIPKYLQSLFWYKGLIVFNKVEIARYRTAKNSWEPGPAHSGRETVYSNGSLLLQNVTWKDTGFYTLRTLTRYQKMELAHIYLQVDTSSSLCCDTLDSAQLGIDPVPRHAAEGGSVLLQVHNLPEDVQTISWYKGVLSTKDFKIAEYSILTKSIISGRAHSRRETGYTNGSLLLQDVTEKDSGLYTLVTIDSNVRVVTAHVQVNIHKLVTQPAMRVTDSTVRVQSSVVFTCFSDNTGISIRWLFNNQRLQLTERMTLSPSKCQLRIHTVRKEDAGDYQCEAFNPVSSKTSLPISLTVMNE</sequence>
<dbReference type="InterPro" id="IPR003598">
    <property type="entry name" value="Ig_sub2"/>
</dbReference>
<keyword evidence="1" id="KW-0732">Signal</keyword>
<evidence type="ECO:0000256" key="1">
    <source>
        <dbReference type="ARBA" id="ARBA00022729"/>
    </source>
</evidence>
<proteinExistence type="inferred from homology"/>
<evidence type="ECO:0000313" key="6">
    <source>
        <dbReference type="Proteomes" id="UP000515126"/>
    </source>
</evidence>
<dbReference type="CDD" id="cd05740">
    <property type="entry name" value="IgI_hCEACAM_2_4_6_like"/>
    <property type="match status" value="1"/>
</dbReference>
<dbReference type="GO" id="GO:0005886">
    <property type="term" value="C:plasma membrane"/>
    <property type="evidence" value="ECO:0007669"/>
    <property type="project" value="TreeGrafter"/>
</dbReference>
<dbReference type="AlphaFoldDB" id="A0A6P5P9B2"/>
<name>A0A6P5P9B2_MUSCR</name>
<dbReference type="FunFam" id="2.60.40.10:FF:000340">
    <property type="entry name" value="Carcinoembryonic antigen-related cell adhesion molecule 1"/>
    <property type="match status" value="3"/>
</dbReference>
<keyword evidence="3" id="KW-0393">Immunoglobulin domain</keyword>
<dbReference type="GO" id="GO:0009986">
    <property type="term" value="C:cell surface"/>
    <property type="evidence" value="ECO:0007669"/>
    <property type="project" value="TreeGrafter"/>
</dbReference>
<keyword evidence="6" id="KW-1185">Reference proteome</keyword>
<dbReference type="GO" id="GO:0007165">
    <property type="term" value="P:signal transduction"/>
    <property type="evidence" value="ECO:0007669"/>
    <property type="project" value="TreeGrafter"/>
</dbReference>
<dbReference type="GO" id="GO:1990782">
    <property type="term" value="F:protein tyrosine kinase binding"/>
    <property type="evidence" value="ECO:0007669"/>
    <property type="project" value="TreeGrafter"/>
</dbReference>
<dbReference type="FunFam" id="2.60.40.10:FF:000244">
    <property type="entry name" value="carcinoembryonic antigen-related cell adhesion molecule 16"/>
    <property type="match status" value="1"/>
</dbReference>
<dbReference type="SMART" id="SM00409">
    <property type="entry name" value="IG"/>
    <property type="match status" value="4"/>
</dbReference>
<feature type="domain" description="Ig-like" evidence="5">
    <location>
        <begin position="395"/>
        <end position="479"/>
    </location>
</feature>
<dbReference type="GO" id="GO:0002682">
    <property type="term" value="P:regulation of immune system process"/>
    <property type="evidence" value="ECO:0007669"/>
    <property type="project" value="TreeGrafter"/>
</dbReference>
<dbReference type="PANTHER" id="PTHR44427">
    <property type="entry name" value="CARCINOEMBRYONIC ANTIGEN-RELATED CELL ADHESION MOLECULE 19"/>
    <property type="match status" value="1"/>
</dbReference>
<organism evidence="6 7">
    <name type="scientific">Mus caroli</name>
    <name type="common">Ryukyu mouse</name>
    <name type="synonym">Ricefield mouse</name>
    <dbReference type="NCBI Taxonomy" id="10089"/>
    <lineage>
        <taxon>Eukaryota</taxon>
        <taxon>Metazoa</taxon>
        <taxon>Chordata</taxon>
        <taxon>Craniata</taxon>
        <taxon>Vertebrata</taxon>
        <taxon>Euteleostomi</taxon>
        <taxon>Mammalia</taxon>
        <taxon>Eutheria</taxon>
        <taxon>Euarchontoglires</taxon>
        <taxon>Glires</taxon>
        <taxon>Rodentia</taxon>
        <taxon>Myomorpha</taxon>
        <taxon>Muroidea</taxon>
        <taxon>Muridae</taxon>
        <taxon>Murinae</taxon>
        <taxon>Mus</taxon>
        <taxon>Mus</taxon>
    </lineage>
</organism>
<dbReference type="InterPro" id="IPR003599">
    <property type="entry name" value="Ig_sub"/>
</dbReference>
<dbReference type="CDD" id="cd05774">
    <property type="entry name" value="IgV_CEACAM_D1"/>
    <property type="match status" value="3"/>
</dbReference>
<dbReference type="KEGG" id="mcal:110288872"/>
<protein>
    <submittedName>
        <fullName evidence="7">Pregnancy-specific glycoprotein 22-like isoform X1</fullName>
    </submittedName>
</protein>
<dbReference type="RefSeq" id="XP_021010770.1">
    <property type="nucleotide sequence ID" value="XM_021155111.1"/>
</dbReference>
<dbReference type="PANTHER" id="PTHR44427:SF1">
    <property type="entry name" value="CARCINOEMBRYONIC ANTIGEN-RELATED CELL ADHESION MOLECULE 1"/>
    <property type="match status" value="1"/>
</dbReference>
<dbReference type="InterPro" id="IPR013783">
    <property type="entry name" value="Ig-like_fold"/>
</dbReference>
<dbReference type="Gene3D" id="2.60.40.10">
    <property type="entry name" value="Immunoglobulins"/>
    <property type="match status" value="4"/>
</dbReference>
<dbReference type="InterPro" id="IPR013151">
    <property type="entry name" value="Immunoglobulin_dom"/>
</dbReference>
<dbReference type="Pfam" id="PF00047">
    <property type="entry name" value="ig"/>
    <property type="match status" value="1"/>
</dbReference>
<reference evidence="7" key="1">
    <citation type="submission" date="2025-08" db="UniProtKB">
        <authorList>
            <consortium name="RefSeq"/>
        </authorList>
    </citation>
    <scope>IDENTIFICATION</scope>
</reference>
<evidence type="ECO:0000256" key="2">
    <source>
        <dbReference type="ARBA" id="ARBA00023180"/>
    </source>
</evidence>
<evidence type="ECO:0000256" key="3">
    <source>
        <dbReference type="ARBA" id="ARBA00023319"/>
    </source>
</evidence>
<dbReference type="InterPro" id="IPR050831">
    <property type="entry name" value="CEA_cell_adhesion"/>
</dbReference>
<dbReference type="SMART" id="SM00408">
    <property type="entry name" value="IGc2"/>
    <property type="match status" value="2"/>
</dbReference>
<evidence type="ECO:0000313" key="7">
    <source>
        <dbReference type="RefSeq" id="XP_021010770.1"/>
    </source>
</evidence>
<dbReference type="PROSITE" id="PS50835">
    <property type="entry name" value="IG_LIKE"/>
    <property type="match status" value="1"/>
</dbReference>
<keyword evidence="2" id="KW-0325">Glycoprotein</keyword>
<evidence type="ECO:0000256" key="4">
    <source>
        <dbReference type="ARBA" id="ARBA00038222"/>
    </source>
</evidence>
<dbReference type="InterPro" id="IPR013106">
    <property type="entry name" value="Ig_V-set"/>
</dbReference>
<dbReference type="InterPro" id="IPR036179">
    <property type="entry name" value="Ig-like_dom_sf"/>
</dbReference>
<evidence type="ECO:0000259" key="5">
    <source>
        <dbReference type="PROSITE" id="PS50835"/>
    </source>
</evidence>
<dbReference type="GeneID" id="110288872"/>
<dbReference type="SUPFAM" id="SSF48726">
    <property type="entry name" value="Immunoglobulin"/>
    <property type="match status" value="4"/>
</dbReference>
<gene>
    <name evidence="7" type="primary">LOC110288872</name>
</gene>
<accession>A0A6P5P9B2</accession>